<dbReference type="WBParaSite" id="RSKR_0000073100.1">
    <property type="protein sequence ID" value="RSKR_0000073100.1"/>
    <property type="gene ID" value="RSKR_0000073100"/>
</dbReference>
<evidence type="ECO:0000313" key="2">
    <source>
        <dbReference type="WBParaSite" id="RSKR_0000073100.1"/>
    </source>
</evidence>
<proteinExistence type="predicted"/>
<accession>A0AC35THU3</accession>
<reference evidence="2" key="1">
    <citation type="submission" date="2016-11" db="UniProtKB">
        <authorList>
            <consortium name="WormBaseParasite"/>
        </authorList>
    </citation>
    <scope>IDENTIFICATION</scope>
    <source>
        <strain evidence="2">KR3021</strain>
    </source>
</reference>
<protein>
    <submittedName>
        <fullName evidence="2">G protein-coupled receptor</fullName>
    </submittedName>
</protein>
<dbReference type="Proteomes" id="UP000095286">
    <property type="component" value="Unplaced"/>
</dbReference>
<evidence type="ECO:0000313" key="1">
    <source>
        <dbReference type="Proteomes" id="UP000095286"/>
    </source>
</evidence>
<sequence>MIYLSAVFDIILAVMLAIDMNIGEPGKKHFIIWPHGHAVRFFPKPYTLILSLSEVYIFMCEYGNNLIIFVFRYFIIVKDKTLSRFEFSLLILANVGWNLLGMSLWYIDMRRTTAQEMLEVKKAMLPELFIDTDGNELPCFMLNPFRITGCLALIYMSLTTAGVFVGITLAYFAIQRKLKASINFMSNKSKELQMQLNVAMIIHALSPIFLSFLPITFLIYSVIVEINLNGLSHIFFMLLVWSLFVNPITTIIFIGPCFKTFCLIFHIPLFSSKTTPKTFGPKSFVNT</sequence>
<organism evidence="1 2">
    <name type="scientific">Rhabditophanes sp. KR3021</name>
    <dbReference type="NCBI Taxonomy" id="114890"/>
    <lineage>
        <taxon>Eukaryota</taxon>
        <taxon>Metazoa</taxon>
        <taxon>Ecdysozoa</taxon>
        <taxon>Nematoda</taxon>
        <taxon>Chromadorea</taxon>
        <taxon>Rhabditida</taxon>
        <taxon>Tylenchina</taxon>
        <taxon>Panagrolaimomorpha</taxon>
        <taxon>Strongyloidoidea</taxon>
        <taxon>Alloionematidae</taxon>
        <taxon>Rhabditophanes</taxon>
    </lineage>
</organism>
<name>A0AC35THU3_9BILA</name>